<evidence type="ECO:0000313" key="2">
    <source>
        <dbReference type="EMBL" id="SFF42244.1"/>
    </source>
</evidence>
<accession>A0A1I2IJ35</accession>
<keyword evidence="3" id="KW-1185">Reference proteome</keyword>
<evidence type="ECO:0008006" key="4">
    <source>
        <dbReference type="Google" id="ProtNLM"/>
    </source>
</evidence>
<reference evidence="2 3" key="1">
    <citation type="submission" date="2016-10" db="EMBL/GenBank/DDBJ databases">
        <authorList>
            <person name="de Groot N.N."/>
        </authorList>
    </citation>
    <scope>NUCLEOTIDE SEQUENCE [LARGE SCALE GENOMIC DNA]</scope>
    <source>
        <strain evidence="2 3">CGMCC 1.9156</strain>
    </source>
</reference>
<dbReference type="Proteomes" id="UP000198964">
    <property type="component" value="Unassembled WGS sequence"/>
</dbReference>
<gene>
    <name evidence="2" type="ORF">SAMN05216283_10673</name>
</gene>
<dbReference type="STRING" id="655355.SAMN05216283_10673"/>
<dbReference type="RefSeq" id="WP_093920208.1">
    <property type="nucleotide sequence ID" value="NZ_FONW01000006.1"/>
</dbReference>
<evidence type="ECO:0000256" key="1">
    <source>
        <dbReference type="SAM" id="SignalP"/>
    </source>
</evidence>
<feature type="signal peptide" evidence="1">
    <location>
        <begin position="1"/>
        <end position="24"/>
    </location>
</feature>
<name>A0A1I2IJ35_9BACT</name>
<feature type="chain" id="PRO_5011623954" description="Beta-lactamase-inhibitor-like PepSY-like domain-containing protein" evidence="1">
    <location>
        <begin position="25"/>
        <end position="108"/>
    </location>
</feature>
<dbReference type="AlphaFoldDB" id="A0A1I2IJ35"/>
<organism evidence="2 3">
    <name type="scientific">Sunxiuqinia elliptica</name>
    <dbReference type="NCBI Taxonomy" id="655355"/>
    <lineage>
        <taxon>Bacteria</taxon>
        <taxon>Pseudomonadati</taxon>
        <taxon>Bacteroidota</taxon>
        <taxon>Bacteroidia</taxon>
        <taxon>Marinilabiliales</taxon>
        <taxon>Prolixibacteraceae</taxon>
        <taxon>Sunxiuqinia</taxon>
    </lineage>
</organism>
<sequence>MKKGMIITAVVVAMGMSVPTGVMAADAMETSSVVQQEVTYEKIELETLPEAVVKSVSEGYADYSVSEAFQGSDGSYKVILEKDNEKIAVFFNDQGEFLKVEKADDGEA</sequence>
<keyword evidence="1" id="KW-0732">Signal</keyword>
<dbReference type="Gene3D" id="3.10.450.360">
    <property type="match status" value="1"/>
</dbReference>
<dbReference type="SUPFAM" id="SSF160574">
    <property type="entry name" value="BT0923-like"/>
    <property type="match status" value="1"/>
</dbReference>
<dbReference type="EMBL" id="FONW01000006">
    <property type="protein sequence ID" value="SFF42244.1"/>
    <property type="molecule type" value="Genomic_DNA"/>
</dbReference>
<evidence type="ECO:0000313" key="3">
    <source>
        <dbReference type="Proteomes" id="UP000198964"/>
    </source>
</evidence>
<protein>
    <recommendedName>
        <fullName evidence="4">Beta-lactamase-inhibitor-like PepSY-like domain-containing protein</fullName>
    </recommendedName>
</protein>
<proteinExistence type="predicted"/>